<name>A0A9W4R526_9GAMM</name>
<keyword evidence="2" id="KW-1185">Reference proteome</keyword>
<accession>A0A9W4R526</accession>
<dbReference type="Proteomes" id="UP001152467">
    <property type="component" value="Unassembled WGS sequence"/>
</dbReference>
<reference evidence="1" key="1">
    <citation type="submission" date="2022-07" db="EMBL/GenBank/DDBJ databases">
        <authorList>
            <person name="Criscuolo A."/>
        </authorList>
    </citation>
    <scope>NUCLEOTIDE SEQUENCE</scope>
    <source>
        <strain evidence="1">CIP111854</strain>
    </source>
</reference>
<evidence type="ECO:0000313" key="2">
    <source>
        <dbReference type="Proteomes" id="UP001152467"/>
    </source>
</evidence>
<proteinExistence type="predicted"/>
<dbReference type="RefSeq" id="WP_261627250.1">
    <property type="nucleotide sequence ID" value="NZ_CAMAPC010000063.1"/>
</dbReference>
<sequence length="86" mass="9840">MKNHLLEVFINEECDDHTRNLLISEIENLKESGICEKRTFEFNIFNIEIDLVGKKVHIDDDIDLSDGGSTIVTLEAFYNALQGINQ</sequence>
<gene>
    <name evidence="1" type="ORF">PSECIP111854_04166</name>
</gene>
<dbReference type="AlphaFoldDB" id="A0A9W4R526"/>
<dbReference type="EMBL" id="CAMAPC010000063">
    <property type="protein sequence ID" value="CAH9067659.1"/>
    <property type="molecule type" value="Genomic_DNA"/>
</dbReference>
<organism evidence="1 2">
    <name type="scientific">Pseudoalteromonas holothuriae</name>
    <dbReference type="NCBI Taxonomy" id="2963714"/>
    <lineage>
        <taxon>Bacteria</taxon>
        <taxon>Pseudomonadati</taxon>
        <taxon>Pseudomonadota</taxon>
        <taxon>Gammaproteobacteria</taxon>
        <taxon>Alteromonadales</taxon>
        <taxon>Pseudoalteromonadaceae</taxon>
        <taxon>Pseudoalteromonas</taxon>
    </lineage>
</organism>
<evidence type="ECO:0000313" key="1">
    <source>
        <dbReference type="EMBL" id="CAH9067659.1"/>
    </source>
</evidence>
<protein>
    <submittedName>
        <fullName evidence="1">Uncharacterized protein</fullName>
    </submittedName>
</protein>
<comment type="caution">
    <text evidence="1">The sequence shown here is derived from an EMBL/GenBank/DDBJ whole genome shotgun (WGS) entry which is preliminary data.</text>
</comment>